<proteinExistence type="predicted"/>
<evidence type="ECO:0000313" key="1">
    <source>
        <dbReference type="EMBL" id="KAF6140488.1"/>
    </source>
</evidence>
<keyword evidence="2" id="KW-1185">Reference proteome</keyword>
<dbReference type="Proteomes" id="UP000541444">
    <property type="component" value="Unassembled WGS sequence"/>
</dbReference>
<accession>A0A7J7LD31</accession>
<dbReference type="AlphaFoldDB" id="A0A7J7LD31"/>
<evidence type="ECO:0000313" key="2">
    <source>
        <dbReference type="Proteomes" id="UP000541444"/>
    </source>
</evidence>
<feature type="non-terminal residue" evidence="1">
    <location>
        <position position="1"/>
    </location>
</feature>
<protein>
    <submittedName>
        <fullName evidence="1">Uncharacterized protein</fullName>
    </submittedName>
</protein>
<organism evidence="1 2">
    <name type="scientific">Kingdonia uniflora</name>
    <dbReference type="NCBI Taxonomy" id="39325"/>
    <lineage>
        <taxon>Eukaryota</taxon>
        <taxon>Viridiplantae</taxon>
        <taxon>Streptophyta</taxon>
        <taxon>Embryophyta</taxon>
        <taxon>Tracheophyta</taxon>
        <taxon>Spermatophyta</taxon>
        <taxon>Magnoliopsida</taxon>
        <taxon>Ranunculales</taxon>
        <taxon>Circaeasteraceae</taxon>
        <taxon>Kingdonia</taxon>
    </lineage>
</organism>
<comment type="caution">
    <text evidence="1">The sequence shown here is derived from an EMBL/GenBank/DDBJ whole genome shotgun (WGS) entry which is preliminary data.</text>
</comment>
<gene>
    <name evidence="1" type="ORF">GIB67_010318</name>
</gene>
<sequence length="59" mass="6690">RICLRLGCSWGESVDSLTYIASDLVIGQATDYWILGRDSFTGDSSRSQSFPYRNIRGLW</sequence>
<reference evidence="1 2" key="1">
    <citation type="journal article" date="2020" name="IScience">
        <title>Genome Sequencing of the Endangered Kingdonia uniflora (Circaeasteraceae, Ranunculales) Reveals Potential Mechanisms of Evolutionary Specialization.</title>
        <authorList>
            <person name="Sun Y."/>
            <person name="Deng T."/>
            <person name="Zhang A."/>
            <person name="Moore M.J."/>
            <person name="Landis J.B."/>
            <person name="Lin N."/>
            <person name="Zhang H."/>
            <person name="Zhang X."/>
            <person name="Huang J."/>
            <person name="Zhang X."/>
            <person name="Sun H."/>
            <person name="Wang H."/>
        </authorList>
    </citation>
    <scope>NUCLEOTIDE SEQUENCE [LARGE SCALE GENOMIC DNA]</scope>
    <source>
        <strain evidence="1">TB1705</strain>
        <tissue evidence="1">Leaf</tissue>
    </source>
</reference>
<dbReference type="EMBL" id="JACGCM010002370">
    <property type="protein sequence ID" value="KAF6140488.1"/>
    <property type="molecule type" value="Genomic_DNA"/>
</dbReference>
<name>A0A7J7LD31_9MAGN</name>